<comment type="caution">
    <text evidence="1">The sequence shown here is derived from an EMBL/GenBank/DDBJ whole genome shotgun (WGS) entry which is preliminary data.</text>
</comment>
<dbReference type="AlphaFoldDB" id="A0AB34IQZ2"/>
<accession>A0AB34IQZ2</accession>
<evidence type="ECO:0000313" key="1">
    <source>
        <dbReference type="EMBL" id="KAL1503558.1"/>
    </source>
</evidence>
<name>A0AB34IQZ2_PRYPA</name>
<organism evidence="1 2">
    <name type="scientific">Prymnesium parvum</name>
    <name type="common">Toxic golden alga</name>
    <dbReference type="NCBI Taxonomy" id="97485"/>
    <lineage>
        <taxon>Eukaryota</taxon>
        <taxon>Haptista</taxon>
        <taxon>Haptophyta</taxon>
        <taxon>Prymnesiophyceae</taxon>
        <taxon>Prymnesiales</taxon>
        <taxon>Prymnesiaceae</taxon>
        <taxon>Prymnesium</taxon>
    </lineage>
</organism>
<dbReference type="EMBL" id="JBGBPQ010000021">
    <property type="protein sequence ID" value="KAL1503558.1"/>
    <property type="molecule type" value="Genomic_DNA"/>
</dbReference>
<dbReference type="Proteomes" id="UP001515480">
    <property type="component" value="Unassembled WGS sequence"/>
</dbReference>
<protein>
    <submittedName>
        <fullName evidence="1">Uncharacterized protein</fullName>
    </submittedName>
</protein>
<proteinExistence type="predicted"/>
<sequence length="119" mass="13131">MPRGRKRSAAGLGKTKPRGQQTAVVSTFFPLIKKPMELLGKTLKVPGNHWGTSARAADANKMFVCVMKDFSMAHRFNPNDPPASGFLLTEIGEDGHCGGSSEDFWMHYPTPFLTIPRVR</sequence>
<reference evidence="1 2" key="1">
    <citation type="journal article" date="2024" name="Science">
        <title>Giant polyketide synthase enzymes in the biosynthesis of giant marine polyether toxins.</title>
        <authorList>
            <person name="Fallon T.R."/>
            <person name="Shende V.V."/>
            <person name="Wierzbicki I.H."/>
            <person name="Pendleton A.L."/>
            <person name="Watervoot N.F."/>
            <person name="Auber R.P."/>
            <person name="Gonzalez D.J."/>
            <person name="Wisecaver J.H."/>
            <person name="Moore B.S."/>
        </authorList>
    </citation>
    <scope>NUCLEOTIDE SEQUENCE [LARGE SCALE GENOMIC DNA]</scope>
    <source>
        <strain evidence="1 2">12B1</strain>
    </source>
</reference>
<evidence type="ECO:0000313" key="2">
    <source>
        <dbReference type="Proteomes" id="UP001515480"/>
    </source>
</evidence>
<keyword evidence="2" id="KW-1185">Reference proteome</keyword>
<gene>
    <name evidence="1" type="ORF">AB1Y20_012036</name>
</gene>